<dbReference type="AlphaFoldDB" id="A0A7G9G9T0"/>
<accession>A0A7G9G9T0</accession>
<dbReference type="PANTHER" id="PTHR43673">
    <property type="entry name" value="NAD(P)H NITROREDUCTASE YDGI-RELATED"/>
    <property type="match status" value="1"/>
</dbReference>
<dbReference type="EMBL" id="CP060635">
    <property type="protein sequence ID" value="QNM07562.1"/>
    <property type="molecule type" value="Genomic_DNA"/>
</dbReference>
<dbReference type="Gene3D" id="3.40.109.10">
    <property type="entry name" value="NADH Oxidase"/>
    <property type="match status" value="1"/>
</dbReference>
<keyword evidence="5" id="KW-1185">Reference proteome</keyword>
<evidence type="ECO:0000313" key="4">
    <source>
        <dbReference type="EMBL" id="QNM07562.1"/>
    </source>
</evidence>
<protein>
    <submittedName>
        <fullName evidence="4">Nitroreductase family protein</fullName>
    </submittedName>
</protein>
<dbReference type="GO" id="GO:0016491">
    <property type="term" value="F:oxidoreductase activity"/>
    <property type="evidence" value="ECO:0007669"/>
    <property type="project" value="UniProtKB-KW"/>
</dbReference>
<evidence type="ECO:0000256" key="1">
    <source>
        <dbReference type="ARBA" id="ARBA00007118"/>
    </source>
</evidence>
<dbReference type="KEGG" id="whj:H9Q79_11570"/>
<evidence type="ECO:0000256" key="2">
    <source>
        <dbReference type="ARBA" id="ARBA00023002"/>
    </source>
</evidence>
<gene>
    <name evidence="4" type="ORF">H9Q79_11570</name>
</gene>
<comment type="similarity">
    <text evidence="1">Belongs to the nitroreductase family.</text>
</comment>
<sequence>MNSIFDRKSIRKFKEKKVGEEEIRLLLRAGMSAPTACNQREWEFVVVTDEGVLGELAGTSPYAKPAEHAPLAIVPLGNCGAMSHPKFFEQDLGAACENILVEAVELGLGAVWMGVAPDQERMGQVSRILKLPEHVKPFAILAVGYPDEIREAEDRYDETKVHYNRY</sequence>
<reference evidence="4 5" key="1">
    <citation type="submission" date="2020-08" db="EMBL/GenBank/DDBJ databases">
        <authorList>
            <person name="Liu C."/>
            <person name="Sun Q."/>
        </authorList>
    </citation>
    <scope>NUCLEOTIDE SEQUENCE [LARGE SCALE GENOMIC DNA]</scope>
    <source>
        <strain evidence="4 5">NSJ-29</strain>
    </source>
</reference>
<dbReference type="Pfam" id="PF00881">
    <property type="entry name" value="Nitroreductase"/>
    <property type="match status" value="1"/>
</dbReference>
<dbReference type="Proteomes" id="UP000515860">
    <property type="component" value="Chromosome"/>
</dbReference>
<dbReference type="InterPro" id="IPR029479">
    <property type="entry name" value="Nitroreductase"/>
</dbReference>
<name>A0A7G9G9T0_9FIRM</name>
<evidence type="ECO:0000259" key="3">
    <source>
        <dbReference type="Pfam" id="PF00881"/>
    </source>
</evidence>
<proteinExistence type="inferred from homology"/>
<dbReference type="SUPFAM" id="SSF55469">
    <property type="entry name" value="FMN-dependent nitroreductase-like"/>
    <property type="match status" value="1"/>
</dbReference>
<organism evidence="4 5">
    <name type="scientific">Wansuia hejianensis</name>
    <dbReference type="NCBI Taxonomy" id="2763667"/>
    <lineage>
        <taxon>Bacteria</taxon>
        <taxon>Bacillati</taxon>
        <taxon>Bacillota</taxon>
        <taxon>Clostridia</taxon>
        <taxon>Lachnospirales</taxon>
        <taxon>Lachnospiraceae</taxon>
        <taxon>Wansuia</taxon>
    </lineage>
</organism>
<dbReference type="CDD" id="cd02150">
    <property type="entry name" value="nitroreductase"/>
    <property type="match status" value="1"/>
</dbReference>
<evidence type="ECO:0000313" key="5">
    <source>
        <dbReference type="Proteomes" id="UP000515860"/>
    </source>
</evidence>
<dbReference type="RefSeq" id="WP_249328338.1">
    <property type="nucleotide sequence ID" value="NZ_CP060635.1"/>
</dbReference>
<dbReference type="InterPro" id="IPR000415">
    <property type="entry name" value="Nitroreductase-like"/>
</dbReference>
<dbReference type="PANTHER" id="PTHR43673:SF10">
    <property type="entry name" value="NADH DEHYDROGENASE_NAD(P)H NITROREDUCTASE XCC3605-RELATED"/>
    <property type="match status" value="1"/>
</dbReference>
<feature type="domain" description="Nitroreductase" evidence="3">
    <location>
        <begin position="5"/>
        <end position="145"/>
    </location>
</feature>
<keyword evidence="2" id="KW-0560">Oxidoreductase</keyword>